<feature type="domain" description="Cohesin" evidence="2">
    <location>
        <begin position="2"/>
        <end position="103"/>
    </location>
</feature>
<evidence type="ECO:0000256" key="1">
    <source>
        <dbReference type="SAM" id="Phobius"/>
    </source>
</evidence>
<dbReference type="STRING" id="1798407.A3A16_03180"/>
<sequence>MGQEFTADLVVNTEDVKINAAQAVINFPPEVLQAVSVDRGKSIFNFWVEDPVISNGKISFIGGTSEEISGAPLLIFTAKFKAIGAGKADITLSEGVVTASDGKGTNVLSTVKGASVAVSTAVVPPEPAPIVQEQPKRIIREPAPAAKLPSIPELTVSLYPDPSKWYGHIGDVIVLWNVPDDIIQLAAIVDQIPKSVPTKFEKELFNGRNFGPLKEGIWYVHIRFKNNIGAGPTAHYRLAVDVAPPLPFDIESFEGLKISGVEEELRTDNPQPLLYFSTNDALSGMSHYLAQIDGAEAIKIDQGELKLPIQTPGKKKIVVSAVDNAGNVQARFLNLEILPIPSPTITFVSPSIFAGEGDLLVRGTSQDEFIIKVSVRKKSEDIVVEGIATVDKSSNWEIVLDEPLKQGKYFIEVTAQDQRGALSLSVKSEIFQVRERPLFTVAGIGVTQFWFFTGLIIVLLGGFVLGWIFYRTWRVQLGRKAVVAQRDVVTAFDVIGKDIDKMLSSYADKRLNKREAAEVEFLLRKIKENSQKMQKYVVENIEEIPK</sequence>
<keyword evidence="1" id="KW-1133">Transmembrane helix</keyword>
<evidence type="ECO:0000313" key="4">
    <source>
        <dbReference type="Proteomes" id="UP000177942"/>
    </source>
</evidence>
<keyword evidence="1" id="KW-0812">Transmembrane</keyword>
<reference evidence="3 4" key="1">
    <citation type="journal article" date="2016" name="Nat. Commun.">
        <title>Thousands of microbial genomes shed light on interconnected biogeochemical processes in an aquifer system.</title>
        <authorList>
            <person name="Anantharaman K."/>
            <person name="Brown C.T."/>
            <person name="Hug L.A."/>
            <person name="Sharon I."/>
            <person name="Castelle C.J."/>
            <person name="Probst A.J."/>
            <person name="Thomas B.C."/>
            <person name="Singh A."/>
            <person name="Wilkins M.J."/>
            <person name="Karaoz U."/>
            <person name="Brodie E.L."/>
            <person name="Williams K.H."/>
            <person name="Hubbard S.S."/>
            <person name="Banfield J.F."/>
        </authorList>
    </citation>
    <scope>NUCLEOTIDE SEQUENCE [LARGE SCALE GENOMIC DNA]</scope>
</reference>
<dbReference type="GO" id="GO:0030246">
    <property type="term" value="F:carbohydrate binding"/>
    <property type="evidence" value="ECO:0007669"/>
    <property type="project" value="InterPro"/>
</dbReference>
<organism evidence="3 4">
    <name type="scientific">Candidatus Harrisonbacteria bacterium RIFCSPLOWO2_01_FULL_44_18</name>
    <dbReference type="NCBI Taxonomy" id="1798407"/>
    <lineage>
        <taxon>Bacteria</taxon>
        <taxon>Candidatus Harrisoniibacteriota</taxon>
    </lineage>
</organism>
<evidence type="ECO:0000313" key="3">
    <source>
        <dbReference type="EMBL" id="OGY65427.1"/>
    </source>
</evidence>
<dbReference type="Proteomes" id="UP000177942">
    <property type="component" value="Unassembled WGS sequence"/>
</dbReference>
<protein>
    <recommendedName>
        <fullName evidence="2">Cohesin domain-containing protein</fullName>
    </recommendedName>
</protein>
<proteinExistence type="predicted"/>
<comment type="caution">
    <text evidence="3">The sequence shown here is derived from an EMBL/GenBank/DDBJ whole genome shotgun (WGS) entry which is preliminary data.</text>
</comment>
<dbReference type="AlphaFoldDB" id="A0A1G1ZNJ1"/>
<dbReference type="CDD" id="cd08547">
    <property type="entry name" value="Type_II_cohesin"/>
    <property type="match status" value="1"/>
</dbReference>
<dbReference type="InterPro" id="IPR008965">
    <property type="entry name" value="CBM2/CBM3_carb-bd_dom_sf"/>
</dbReference>
<dbReference type="EMBL" id="MHJJ01000010">
    <property type="protein sequence ID" value="OGY65427.1"/>
    <property type="molecule type" value="Genomic_DNA"/>
</dbReference>
<dbReference type="Gene3D" id="2.60.40.680">
    <property type="match status" value="1"/>
</dbReference>
<evidence type="ECO:0000259" key="2">
    <source>
        <dbReference type="Pfam" id="PF00963"/>
    </source>
</evidence>
<gene>
    <name evidence="3" type="ORF">A3A16_03180</name>
</gene>
<keyword evidence="1" id="KW-0472">Membrane</keyword>
<accession>A0A1G1ZNJ1</accession>
<dbReference type="Pfam" id="PF00963">
    <property type="entry name" value="Cohesin"/>
    <property type="match status" value="1"/>
</dbReference>
<dbReference type="GO" id="GO:0000272">
    <property type="term" value="P:polysaccharide catabolic process"/>
    <property type="evidence" value="ECO:0007669"/>
    <property type="project" value="InterPro"/>
</dbReference>
<dbReference type="SUPFAM" id="SSF49384">
    <property type="entry name" value="Carbohydrate-binding domain"/>
    <property type="match status" value="1"/>
</dbReference>
<name>A0A1G1ZNJ1_9BACT</name>
<feature type="transmembrane region" description="Helical" evidence="1">
    <location>
        <begin position="449"/>
        <end position="470"/>
    </location>
</feature>
<dbReference type="InterPro" id="IPR002102">
    <property type="entry name" value="Cohesin_dom"/>
</dbReference>